<dbReference type="PANTHER" id="PTHR41700">
    <property type="entry name" value="GCN5-RELATED N-ACETYLTRANSFERASE"/>
    <property type="match status" value="1"/>
</dbReference>
<dbReference type="Proteomes" id="UP001597145">
    <property type="component" value="Unassembled WGS sequence"/>
</dbReference>
<evidence type="ECO:0000313" key="2">
    <source>
        <dbReference type="EMBL" id="MFD1529592.1"/>
    </source>
</evidence>
<comment type="caution">
    <text evidence="2">The sequence shown here is derived from an EMBL/GenBank/DDBJ whole genome shotgun (WGS) entry which is preliminary data.</text>
</comment>
<dbReference type="InterPro" id="IPR000182">
    <property type="entry name" value="GNAT_dom"/>
</dbReference>
<feature type="domain" description="N-acetyltransferase" evidence="1">
    <location>
        <begin position="29"/>
        <end position="171"/>
    </location>
</feature>
<dbReference type="PROSITE" id="PS51186">
    <property type="entry name" value="GNAT"/>
    <property type="match status" value="1"/>
</dbReference>
<accession>A0ABW4FH34</accession>
<sequence>MRTAGSEIAGTLVDGASHEADAAARAADVEIRPATLDDIGGVQDVLASVWGPAQRVQANLLMAMAHAGATVASAVRDGLPVGACVGFLGWKGGMHLHSHMTAVRPGVRASGVGYALKLWQRAVCLGNGIDEIRWTYDPLVRRNAYFNLAKLGARVVDYGPDFYGEMDDIVNAGDRSDRFEVSWALGSPTATAALGGPPVTPGAATRFVRLPEDYDRMRREDPAAAGSWRERVRREIAELWDAGMRPVWASGGYAFQPETGPRGGESD</sequence>
<evidence type="ECO:0000313" key="3">
    <source>
        <dbReference type="Proteomes" id="UP001597145"/>
    </source>
</evidence>
<dbReference type="Gene3D" id="3.40.630.30">
    <property type="match status" value="1"/>
</dbReference>
<name>A0ABW4FH34_9PSEU</name>
<dbReference type="SUPFAM" id="SSF55729">
    <property type="entry name" value="Acyl-CoA N-acyltransferases (Nat)"/>
    <property type="match status" value="1"/>
</dbReference>
<dbReference type="RefSeq" id="WP_343981677.1">
    <property type="nucleotide sequence ID" value="NZ_BAAAJG010000015.1"/>
</dbReference>
<protein>
    <submittedName>
        <fullName evidence="2">GNAT family N-acetyltransferase</fullName>
    </submittedName>
</protein>
<reference evidence="3" key="1">
    <citation type="journal article" date="2019" name="Int. J. Syst. Evol. Microbiol.">
        <title>The Global Catalogue of Microorganisms (GCM) 10K type strain sequencing project: providing services to taxonomists for standard genome sequencing and annotation.</title>
        <authorList>
            <consortium name="The Broad Institute Genomics Platform"/>
            <consortium name="The Broad Institute Genome Sequencing Center for Infectious Disease"/>
            <person name="Wu L."/>
            <person name="Ma J."/>
        </authorList>
    </citation>
    <scope>NUCLEOTIDE SEQUENCE [LARGE SCALE GENOMIC DNA]</scope>
    <source>
        <strain evidence="3">JCM 12165</strain>
    </source>
</reference>
<proteinExistence type="predicted"/>
<keyword evidence="3" id="KW-1185">Reference proteome</keyword>
<evidence type="ECO:0000259" key="1">
    <source>
        <dbReference type="PROSITE" id="PS51186"/>
    </source>
</evidence>
<dbReference type="InterPro" id="IPR038764">
    <property type="entry name" value="GNAT_N_AcTrfase_prd"/>
</dbReference>
<gene>
    <name evidence="2" type="ORF">ACFSCY_09085</name>
</gene>
<organism evidence="2 3">
    <name type="scientific">Pseudonocardia aurantiaca</name>
    <dbReference type="NCBI Taxonomy" id="75290"/>
    <lineage>
        <taxon>Bacteria</taxon>
        <taxon>Bacillati</taxon>
        <taxon>Actinomycetota</taxon>
        <taxon>Actinomycetes</taxon>
        <taxon>Pseudonocardiales</taxon>
        <taxon>Pseudonocardiaceae</taxon>
        <taxon>Pseudonocardia</taxon>
    </lineage>
</organism>
<dbReference type="PANTHER" id="PTHR41700:SF1">
    <property type="entry name" value="N-ACETYLTRANSFERASE DOMAIN-CONTAINING PROTEIN"/>
    <property type="match status" value="1"/>
</dbReference>
<dbReference type="InterPro" id="IPR016181">
    <property type="entry name" value="Acyl_CoA_acyltransferase"/>
</dbReference>
<dbReference type="EMBL" id="JBHUCP010000005">
    <property type="protein sequence ID" value="MFD1529592.1"/>
    <property type="molecule type" value="Genomic_DNA"/>
</dbReference>